<feature type="compositionally biased region" description="Basic and acidic residues" evidence="1">
    <location>
        <begin position="33"/>
        <end position="44"/>
    </location>
</feature>
<reference evidence="2 3" key="1">
    <citation type="journal article" date="2013" name="Nat. Genet.">
        <title>The genome of the hydatid tapeworm Echinococcus granulosus.</title>
        <authorList>
            <person name="Zheng H."/>
            <person name="Zhang W."/>
            <person name="Zhang L."/>
            <person name="Zhang Z."/>
            <person name="Li J."/>
            <person name="Lu G."/>
            <person name="Zhu Y."/>
            <person name="Wang Y."/>
            <person name="Huang Y."/>
            <person name="Liu J."/>
            <person name="Kang H."/>
            <person name="Chen J."/>
            <person name="Wang L."/>
            <person name="Chen A."/>
            <person name="Yu S."/>
            <person name="Gao Z."/>
            <person name="Jin L."/>
            <person name="Gu W."/>
            <person name="Wang Z."/>
            <person name="Zhao L."/>
            <person name="Shi B."/>
            <person name="Wen H."/>
            <person name="Lin R."/>
            <person name="Jones M.K."/>
            <person name="Brejova B."/>
            <person name="Vinar T."/>
            <person name="Zhao G."/>
            <person name="McManus D.P."/>
            <person name="Chen Z."/>
            <person name="Zhou Y."/>
            <person name="Wang S."/>
        </authorList>
    </citation>
    <scope>NUCLEOTIDE SEQUENCE [LARGE SCALE GENOMIC DNA]</scope>
</reference>
<dbReference type="OMA" id="GTELIYC"/>
<accession>W6US93</accession>
<name>W6US93_ECHGR</name>
<dbReference type="OrthoDB" id="6266220at2759"/>
<evidence type="ECO:0000256" key="1">
    <source>
        <dbReference type="SAM" id="MobiDB-lite"/>
    </source>
</evidence>
<dbReference type="KEGG" id="egl:EGR_08854"/>
<gene>
    <name evidence="2" type="ORF">EGR_08854</name>
</gene>
<feature type="compositionally biased region" description="Basic and acidic residues" evidence="1">
    <location>
        <begin position="1"/>
        <end position="26"/>
    </location>
</feature>
<feature type="region of interest" description="Disordered" evidence="1">
    <location>
        <begin position="204"/>
        <end position="239"/>
    </location>
</feature>
<evidence type="ECO:0000313" key="2">
    <source>
        <dbReference type="EMBL" id="EUB56309.1"/>
    </source>
</evidence>
<dbReference type="RefSeq" id="XP_024347505.1">
    <property type="nucleotide sequence ID" value="XM_024498103.1"/>
</dbReference>
<dbReference type="STRING" id="6210.W6US93"/>
<proteinExistence type="predicted"/>
<evidence type="ECO:0000313" key="3">
    <source>
        <dbReference type="Proteomes" id="UP000019149"/>
    </source>
</evidence>
<dbReference type="GeneID" id="36344569"/>
<dbReference type="EMBL" id="APAU02000121">
    <property type="protein sequence ID" value="EUB56309.1"/>
    <property type="molecule type" value="Genomic_DNA"/>
</dbReference>
<protein>
    <submittedName>
        <fullName evidence="2">Uncharacterized protein</fullName>
    </submittedName>
</protein>
<sequence length="239" mass="26535">MARGMKNKEASKEKAPKEKSKGDKSKKDKKGKNKGESQLEEKRKQPVARKATNLSMNVCGHPNAIEMFKQKASLMSENELDVAVDEYQVNFNVNPGNDSDGTLYSGDADFYLCVYDVRDPKTVQFLQKNILPNVRALNKVMAVAGLGLEYRSRGGQDGVSIDTAGLLTRQFRCKGTELIYCDGKQLAAGAFSLYAAANPTMFTKPTEKAEEVKEDDGKKTKKEKKGKAKKEKPKKEKKK</sequence>
<dbReference type="CTD" id="36344569"/>
<feature type="compositionally biased region" description="Basic residues" evidence="1">
    <location>
        <begin position="219"/>
        <end position="239"/>
    </location>
</feature>
<dbReference type="Proteomes" id="UP000019149">
    <property type="component" value="Unassembled WGS sequence"/>
</dbReference>
<feature type="region of interest" description="Disordered" evidence="1">
    <location>
        <begin position="1"/>
        <end position="54"/>
    </location>
</feature>
<comment type="caution">
    <text evidence="2">The sequence shown here is derived from an EMBL/GenBank/DDBJ whole genome shotgun (WGS) entry which is preliminary data.</text>
</comment>
<feature type="compositionally biased region" description="Basic and acidic residues" evidence="1">
    <location>
        <begin position="205"/>
        <end position="218"/>
    </location>
</feature>
<dbReference type="AlphaFoldDB" id="W6US93"/>
<organism evidence="2 3">
    <name type="scientific">Echinococcus granulosus</name>
    <name type="common">Hydatid tapeworm</name>
    <dbReference type="NCBI Taxonomy" id="6210"/>
    <lineage>
        <taxon>Eukaryota</taxon>
        <taxon>Metazoa</taxon>
        <taxon>Spiralia</taxon>
        <taxon>Lophotrochozoa</taxon>
        <taxon>Platyhelminthes</taxon>
        <taxon>Cestoda</taxon>
        <taxon>Eucestoda</taxon>
        <taxon>Cyclophyllidea</taxon>
        <taxon>Taeniidae</taxon>
        <taxon>Echinococcus</taxon>
        <taxon>Echinococcus granulosus group</taxon>
    </lineage>
</organism>
<keyword evidence="3" id="KW-1185">Reference proteome</keyword>